<sequence>MRLTKAELAGRVEPFLLARMPDRPDGFALREYRPQVTAGRLDLGVKLAYLRSLDGPPGTFHEALYDAHIAAFSLGDMAEPGDVTKADLGTFKTRFAALAASIEAGGFDPDTTLVPLASDGTILNGAHRTAAAIHHGRPLVGVETGLDPVRYDHRFFRSRGMPEEAIDAAALAHVAAAPHAAVALLWPAAPNAEDKVEAILGPVAHRKAVRLSPRGGHNLMSQVYAGEAWLGPPEQDHPGIAAKMVPCFSGSQPLRVLVFDVAPGRDRIAAKEEVRALFGLGKHSIHITDTHAEAVDLARLLLNPSSVHMLNHAMPNRFVQVRRMAEDFRQLLDRSDMSPEEVAIDSGMVLGLYGIRAPSDLDYIAARPGPDAGEIEWHDGRRHGPAVADMLADPRNHLHYWGLRFVSLARVAEMKEQRRAGRDAEDLVQIAPLLRESSRGAAWRSLVYRLRFAQSRVRRTVIRGLGAVGLKEHVKTLRASLRGNR</sequence>
<dbReference type="RefSeq" id="WP_085879811.1">
    <property type="nucleotide sequence ID" value="NZ_FWFZ01000017.1"/>
</dbReference>
<organism evidence="1 2">
    <name type="scientific">Roseisalinus antarcticus</name>
    <dbReference type="NCBI Taxonomy" id="254357"/>
    <lineage>
        <taxon>Bacteria</taxon>
        <taxon>Pseudomonadati</taxon>
        <taxon>Pseudomonadota</taxon>
        <taxon>Alphaproteobacteria</taxon>
        <taxon>Rhodobacterales</taxon>
        <taxon>Roseobacteraceae</taxon>
        <taxon>Roseisalinus</taxon>
    </lineage>
</organism>
<dbReference type="EMBL" id="FWFZ01000017">
    <property type="protein sequence ID" value="SLN64326.1"/>
    <property type="molecule type" value="Genomic_DNA"/>
</dbReference>
<accession>A0A1Y5THN0</accession>
<dbReference type="OrthoDB" id="7814707at2"/>
<protein>
    <submittedName>
        <fullName evidence="1">Uncharacterized protein</fullName>
    </submittedName>
</protein>
<proteinExistence type="predicted"/>
<keyword evidence="2" id="KW-1185">Reference proteome</keyword>
<evidence type="ECO:0000313" key="1">
    <source>
        <dbReference type="EMBL" id="SLN64326.1"/>
    </source>
</evidence>
<name>A0A1Y5THN0_9RHOB</name>
<reference evidence="1 2" key="1">
    <citation type="submission" date="2017-03" db="EMBL/GenBank/DDBJ databases">
        <authorList>
            <person name="Afonso C.L."/>
            <person name="Miller P.J."/>
            <person name="Scott M.A."/>
            <person name="Spackman E."/>
            <person name="Goraichik I."/>
            <person name="Dimitrov K.M."/>
            <person name="Suarez D.L."/>
            <person name="Swayne D.E."/>
        </authorList>
    </citation>
    <scope>NUCLEOTIDE SEQUENCE [LARGE SCALE GENOMIC DNA]</scope>
    <source>
        <strain evidence="1 2">CECT 7023</strain>
    </source>
</reference>
<evidence type="ECO:0000313" key="2">
    <source>
        <dbReference type="Proteomes" id="UP000193900"/>
    </source>
</evidence>
<gene>
    <name evidence="1" type="ORF">ROA7023_03006</name>
</gene>
<dbReference type="AlphaFoldDB" id="A0A1Y5THN0"/>
<dbReference type="Proteomes" id="UP000193900">
    <property type="component" value="Unassembled WGS sequence"/>
</dbReference>